<evidence type="ECO:0000256" key="6">
    <source>
        <dbReference type="ARBA" id="ARBA00022989"/>
    </source>
</evidence>
<dbReference type="CDD" id="cd11043">
    <property type="entry name" value="CYP90-like"/>
    <property type="match status" value="1"/>
</dbReference>
<evidence type="ECO:0000256" key="1">
    <source>
        <dbReference type="ARBA" id="ARBA00004167"/>
    </source>
</evidence>
<keyword evidence="5" id="KW-0479">Metal-binding</keyword>
<keyword evidence="4 8" id="KW-0812">Transmembrane</keyword>
<dbReference type="SUPFAM" id="SSF50249">
    <property type="entry name" value="Nucleic acid-binding proteins"/>
    <property type="match status" value="2"/>
</dbReference>
<evidence type="ECO:0000256" key="2">
    <source>
        <dbReference type="ARBA" id="ARBA00010617"/>
    </source>
</evidence>
<reference evidence="9 10" key="1">
    <citation type="submission" date="2021-05" db="EMBL/GenBank/DDBJ databases">
        <title>Genome Assembly of Synthetic Allotetraploid Brassica napus Reveals Homoeologous Exchanges between Subgenomes.</title>
        <authorList>
            <person name="Davis J.T."/>
        </authorList>
    </citation>
    <scope>NUCLEOTIDE SEQUENCE [LARGE SCALE GENOMIC DNA]</scope>
    <source>
        <strain evidence="10">cv. Da-Ae</strain>
        <tissue evidence="9">Seedling</tissue>
    </source>
</reference>
<dbReference type="InterPro" id="IPR036396">
    <property type="entry name" value="Cyt_P450_sf"/>
</dbReference>
<comment type="similarity">
    <text evidence="2">Belongs to the cytochrome P450 family.</text>
</comment>
<dbReference type="InterPro" id="IPR017972">
    <property type="entry name" value="Cyt_P450_CS"/>
</dbReference>
<dbReference type="PANTHER" id="PTHR24286:SF254">
    <property type="entry name" value="3-EPI-6-DEOXOCATHASTERONE 23-MONOOXYGENASE CYP90C1"/>
    <property type="match status" value="1"/>
</dbReference>
<sequence length="877" mass="98803">MDYWIAGFLVLTAGVLLLSWLWFRLTNSKTRDEDKQEESEKKKGMIPKGSLGWPVIGETLTFIACGYSSRPVSFMDKRKSFKNSASGDLISKKPNGKDVVSSAAPAVVCSDVPSDNSDRVVFFKDVTFGPQEHELRFRLIHFWEAKHAFSKILMGLEMLLVDAEGTVIQGFIPPSRMDTYLRHMKPGSTYRLTNFFGSKTKKVYRVADPDVTIAFSWKSVLSDLTDTSAWFPEDRFRFHGYEQFEAACDLKGDLYDFIGHIKLVNEQALNESFVLDEVEIASDRRILVHVQTHDGPVMKLYIWDKVATAFCEKFRSLGKPPSVIMVTTVNPKRLGGALSLSSLSSSRVFFDTDVHQTREYLAWLESNSEVANRVNAEIVTKAETATIGELLTYMKQEGAKVAWFECTATIDDVVRGSAWYYIACGGCKTKATKGPTTLMCRKCGKTEITGAAEYGKVFKTNIIGTPIIISTDAEVNKVVLQNHGNTFVPAYPKSITELLGENSILSINGAHQKRLHTLISAFLRSPHLKERITRDIEASVALTLASWSQLPLVHVQDEIKKMTFEILVKLLMSISPGEDLNILKLEFQEFIKGLICIPIKFPGTRLHKSLKAKERLIKIVQKVVEERQVTTTEMPNSPANDAVDVLLRDVNDGGCSDKQSHPLDFISGKIVEMMIPGEETMPTAMTLAVKFLSDNPVALAKLVEENMEMKRRKLESGKEYGWSDYMSLSFTQNVINETLRMANIINGVWRKALKDVEIKGYLIPKGWCVLASFISVHMDEDIYENPYQFDPWRWDRINGTANSNICFTPFGGGQRLCPGLELSKLEISIFLHQLVTRFSWTAEKDEIVSFPTVKMKRRLPIRVTPVERTSPISVEDH</sequence>
<dbReference type="CDD" id="cd04480">
    <property type="entry name" value="RPA1_DBD_A_like"/>
    <property type="match status" value="1"/>
</dbReference>
<evidence type="ECO:0000313" key="10">
    <source>
        <dbReference type="Proteomes" id="UP000824890"/>
    </source>
</evidence>
<evidence type="ECO:0000256" key="5">
    <source>
        <dbReference type="ARBA" id="ARBA00022723"/>
    </source>
</evidence>
<gene>
    <name evidence="9" type="ORF">HID58_040168</name>
</gene>
<evidence type="ECO:0000313" key="9">
    <source>
        <dbReference type="EMBL" id="KAH0900665.1"/>
    </source>
</evidence>
<dbReference type="InterPro" id="IPR002401">
    <property type="entry name" value="Cyt_P450_E_grp-I"/>
</dbReference>
<dbReference type="SUPFAM" id="SSF48264">
    <property type="entry name" value="Cytochrome P450"/>
    <property type="match status" value="1"/>
</dbReference>
<proteinExistence type="inferred from homology"/>
<name>A0ABQ8B7B2_BRANA</name>
<evidence type="ECO:0000256" key="7">
    <source>
        <dbReference type="ARBA" id="ARBA00023004"/>
    </source>
</evidence>
<dbReference type="EMBL" id="JAGKQM010000011">
    <property type="protein sequence ID" value="KAH0900665.1"/>
    <property type="molecule type" value="Genomic_DNA"/>
</dbReference>
<evidence type="ECO:0000256" key="8">
    <source>
        <dbReference type="SAM" id="Phobius"/>
    </source>
</evidence>
<dbReference type="InterPro" id="IPR012340">
    <property type="entry name" value="NA-bd_OB-fold"/>
</dbReference>
<evidence type="ECO:0000256" key="4">
    <source>
        <dbReference type="ARBA" id="ARBA00022692"/>
    </source>
</evidence>
<keyword evidence="6 8" id="KW-1133">Transmembrane helix</keyword>
<dbReference type="Pfam" id="PF00067">
    <property type="entry name" value="p450"/>
    <property type="match status" value="1"/>
</dbReference>
<comment type="caution">
    <text evidence="9">The sequence shown here is derived from an EMBL/GenBank/DDBJ whole genome shotgun (WGS) entry which is preliminary data.</text>
</comment>
<dbReference type="Proteomes" id="UP000824890">
    <property type="component" value="Unassembled WGS sequence"/>
</dbReference>
<feature type="transmembrane region" description="Helical" evidence="8">
    <location>
        <begin position="51"/>
        <end position="69"/>
    </location>
</feature>
<keyword evidence="7" id="KW-0408">Iron</keyword>
<accession>A0ABQ8B7B2</accession>
<dbReference type="Gene3D" id="1.10.630.10">
    <property type="entry name" value="Cytochrome P450"/>
    <property type="match status" value="1"/>
</dbReference>
<dbReference type="InterPro" id="IPR001128">
    <property type="entry name" value="Cyt_P450"/>
</dbReference>
<keyword evidence="3" id="KW-0349">Heme</keyword>
<organism evidence="9 10">
    <name type="scientific">Brassica napus</name>
    <name type="common">Rape</name>
    <dbReference type="NCBI Taxonomy" id="3708"/>
    <lineage>
        <taxon>Eukaryota</taxon>
        <taxon>Viridiplantae</taxon>
        <taxon>Streptophyta</taxon>
        <taxon>Embryophyta</taxon>
        <taxon>Tracheophyta</taxon>
        <taxon>Spermatophyta</taxon>
        <taxon>Magnoliopsida</taxon>
        <taxon>eudicotyledons</taxon>
        <taxon>Gunneridae</taxon>
        <taxon>Pentapetalae</taxon>
        <taxon>rosids</taxon>
        <taxon>malvids</taxon>
        <taxon>Brassicales</taxon>
        <taxon>Brassicaceae</taxon>
        <taxon>Brassiceae</taxon>
        <taxon>Brassica</taxon>
    </lineage>
</organism>
<keyword evidence="10" id="KW-1185">Reference proteome</keyword>
<comment type="subcellular location">
    <subcellularLocation>
        <location evidence="1">Membrane</location>
        <topology evidence="1">Single-pass membrane protein</topology>
    </subcellularLocation>
</comment>
<evidence type="ECO:0000256" key="3">
    <source>
        <dbReference type="ARBA" id="ARBA00022617"/>
    </source>
</evidence>
<protein>
    <recommendedName>
        <fullName evidence="11">Cytochrome P450</fullName>
    </recommendedName>
</protein>
<feature type="transmembrane region" description="Helical" evidence="8">
    <location>
        <begin position="6"/>
        <end position="23"/>
    </location>
</feature>
<evidence type="ECO:0008006" key="11">
    <source>
        <dbReference type="Google" id="ProtNLM"/>
    </source>
</evidence>
<dbReference type="PRINTS" id="PR00463">
    <property type="entry name" value="EP450I"/>
</dbReference>
<keyword evidence="8" id="KW-0472">Membrane</keyword>
<dbReference type="PANTHER" id="PTHR24286">
    <property type="entry name" value="CYTOCHROME P450 26"/>
    <property type="match status" value="1"/>
</dbReference>
<dbReference type="PROSITE" id="PS00086">
    <property type="entry name" value="CYTOCHROME_P450"/>
    <property type="match status" value="1"/>
</dbReference>
<dbReference type="PRINTS" id="PR00385">
    <property type="entry name" value="P450"/>
</dbReference>
<dbReference type="Gene3D" id="2.40.50.140">
    <property type="entry name" value="Nucleic acid-binding proteins"/>
    <property type="match status" value="1"/>
</dbReference>